<dbReference type="Gramene" id="ORGLA11G0096000.1">
    <property type="protein sequence ID" value="ORGLA11G0096000.1"/>
    <property type="gene ID" value="ORGLA11G0096000"/>
</dbReference>
<dbReference type="Proteomes" id="UP000007306">
    <property type="component" value="Chromosome 11"/>
</dbReference>
<name>I1QZL8_ORYGL</name>
<accession>I1QZL8</accession>
<protein>
    <submittedName>
        <fullName evidence="1">Uncharacterized protein</fullName>
    </submittedName>
</protein>
<proteinExistence type="predicted"/>
<organism evidence="1 2">
    <name type="scientific">Oryza glaberrima</name>
    <name type="common">African rice</name>
    <dbReference type="NCBI Taxonomy" id="4538"/>
    <lineage>
        <taxon>Eukaryota</taxon>
        <taxon>Viridiplantae</taxon>
        <taxon>Streptophyta</taxon>
        <taxon>Embryophyta</taxon>
        <taxon>Tracheophyta</taxon>
        <taxon>Spermatophyta</taxon>
        <taxon>Magnoliopsida</taxon>
        <taxon>Liliopsida</taxon>
        <taxon>Poales</taxon>
        <taxon>Poaceae</taxon>
        <taxon>BOP clade</taxon>
        <taxon>Oryzoideae</taxon>
        <taxon>Oryzeae</taxon>
        <taxon>Oryzinae</taxon>
        <taxon>Oryza</taxon>
    </lineage>
</organism>
<sequence length="93" mass="9830">MGSQLSCDGADHCNAGGGGCTKWIVSGVLASSKLLVDGDTTDQSGDQDLENGGQIVVLAYFISRPTGAPQLHGLDEGPYKDWSALKRKIRWAH</sequence>
<reference evidence="1 2" key="2">
    <citation type="submission" date="2018-04" db="EMBL/GenBank/DDBJ databases">
        <title>OglaRS2 (Oryza glaberrima Reference Sequence Version 2).</title>
        <authorList>
            <person name="Zhang J."/>
            <person name="Kudrna D."/>
            <person name="Lee S."/>
            <person name="Talag J."/>
            <person name="Rajasekar S."/>
            <person name="Wing R.A."/>
        </authorList>
    </citation>
    <scope>NUCLEOTIDE SEQUENCE [LARGE SCALE GENOMIC DNA]</scope>
    <source>
        <strain evidence="1 2">cv. IRGC 96717</strain>
    </source>
</reference>
<dbReference type="EnsemblPlants" id="ORGLA11G0096000.1">
    <property type="protein sequence ID" value="ORGLA11G0096000.1"/>
    <property type="gene ID" value="ORGLA11G0096000"/>
</dbReference>
<keyword evidence="2" id="KW-1185">Reference proteome</keyword>
<dbReference type="AlphaFoldDB" id="I1QZL8"/>
<dbReference type="OMA" id="GCTKWIV"/>
<reference evidence="1" key="1">
    <citation type="submission" date="2015-06" db="UniProtKB">
        <authorList>
            <consortium name="EnsemblPlants"/>
        </authorList>
    </citation>
    <scope>IDENTIFICATION</scope>
</reference>
<evidence type="ECO:0000313" key="1">
    <source>
        <dbReference type="EnsemblPlants" id="ORGLA11G0096000.1"/>
    </source>
</evidence>
<evidence type="ECO:0000313" key="2">
    <source>
        <dbReference type="Proteomes" id="UP000007306"/>
    </source>
</evidence>
<dbReference type="HOGENOM" id="CLU_2281894_0_0_1"/>